<dbReference type="EMBL" id="CP071090">
    <property type="protein sequence ID" value="QSQ27521.1"/>
    <property type="molecule type" value="Genomic_DNA"/>
</dbReference>
<sequence length="397" mass="45552">MACAELQDETLRVGSSDDIYRVRLEGRAELLEAVRPRFRELLDMLRAPHWEERVRGKLELLRESGPVLERVDVALTQALRRAGVEGWPERSPTLRLLHEVKGLRDTFLRTASERLASTGPASGGITAWLKALEEHARCAPREVAPSRREAMALEVLPDDLPVLKDVAELGALLQRNFSQPFDPARPLPFQAEDLEALRREWTEGPLALATCWARLTRADLRAVVVSELRKRAAWEPRHAPRTGPEKLVHAEYWFQTARTVLEGLVRERLSLVPPTPFEWTEVVFWLCERDRNEEARLETGDHVTESRAGLLGLAHELWEPLRGATPEERPWPVRRWERMQEYARRAEPEARGPAGLRVREALRTLILERSLGTPRVRGWREPDTLEAWVRYARELAG</sequence>
<protein>
    <submittedName>
        <fullName evidence="1">Uncharacterized protein</fullName>
    </submittedName>
</protein>
<evidence type="ECO:0000313" key="1">
    <source>
        <dbReference type="EMBL" id="QSQ27521.1"/>
    </source>
</evidence>
<proteinExistence type="predicted"/>
<reference evidence="1 2" key="1">
    <citation type="submission" date="2021-02" db="EMBL/GenBank/DDBJ databases">
        <title>De Novo genome assembly of isolated myxobacteria.</title>
        <authorList>
            <person name="Stevens D.C."/>
        </authorList>
    </citation>
    <scope>NUCLEOTIDE SEQUENCE [LARGE SCALE GENOMIC DNA]</scope>
    <source>
        <strain evidence="2">SCPEA02</strain>
    </source>
</reference>
<keyword evidence="2" id="KW-1185">Reference proteome</keyword>
<accession>A0ABX7PAM6</accession>
<organism evidence="1 2">
    <name type="scientific">Pyxidicoccus parkwayensis</name>
    <dbReference type="NCBI Taxonomy" id="2813578"/>
    <lineage>
        <taxon>Bacteria</taxon>
        <taxon>Pseudomonadati</taxon>
        <taxon>Myxococcota</taxon>
        <taxon>Myxococcia</taxon>
        <taxon>Myxococcales</taxon>
        <taxon>Cystobacterineae</taxon>
        <taxon>Myxococcaceae</taxon>
        <taxon>Pyxidicoccus</taxon>
    </lineage>
</organism>
<gene>
    <name evidence="1" type="ORF">JY651_22545</name>
</gene>
<dbReference type="Proteomes" id="UP000662747">
    <property type="component" value="Chromosome"/>
</dbReference>
<name>A0ABX7PAM6_9BACT</name>
<evidence type="ECO:0000313" key="2">
    <source>
        <dbReference type="Proteomes" id="UP000662747"/>
    </source>
</evidence>
<dbReference type="RefSeq" id="WP_206729042.1">
    <property type="nucleotide sequence ID" value="NZ_CP071090.1"/>
</dbReference>